<feature type="compositionally biased region" description="Basic residues" evidence="1">
    <location>
        <begin position="1"/>
        <end position="15"/>
    </location>
</feature>
<name>A0A5E4ZS87_9BURK</name>
<feature type="compositionally biased region" description="Low complexity" evidence="1">
    <location>
        <begin position="17"/>
        <end position="34"/>
    </location>
</feature>
<evidence type="ECO:0000313" key="3">
    <source>
        <dbReference type="Proteomes" id="UP000383122"/>
    </source>
</evidence>
<evidence type="ECO:0000313" key="2">
    <source>
        <dbReference type="EMBL" id="VVE63906.1"/>
    </source>
</evidence>
<protein>
    <submittedName>
        <fullName evidence="2">Uncharacterized protein</fullName>
    </submittedName>
</protein>
<reference evidence="2 3" key="1">
    <citation type="submission" date="2019-08" db="EMBL/GenBank/DDBJ databases">
        <authorList>
            <person name="Peeters C."/>
        </authorList>
    </citation>
    <scope>NUCLEOTIDE SEQUENCE [LARGE SCALE GENOMIC DNA]</scope>
    <source>
        <strain evidence="2 3">LMG 31117</strain>
    </source>
</reference>
<accession>A0A5E4ZS87</accession>
<evidence type="ECO:0000256" key="1">
    <source>
        <dbReference type="SAM" id="MobiDB-lite"/>
    </source>
</evidence>
<dbReference type="EMBL" id="CABPSP010000003">
    <property type="protein sequence ID" value="VVE63906.1"/>
    <property type="molecule type" value="Genomic_DNA"/>
</dbReference>
<gene>
    <name evidence="2" type="ORF">PAN31117_01400</name>
</gene>
<keyword evidence="3" id="KW-1185">Reference proteome</keyword>
<organism evidence="2 3">
    <name type="scientific">Pandoraea anapnoica</name>
    <dbReference type="NCBI Taxonomy" id="2508301"/>
    <lineage>
        <taxon>Bacteria</taxon>
        <taxon>Pseudomonadati</taxon>
        <taxon>Pseudomonadota</taxon>
        <taxon>Betaproteobacteria</taxon>
        <taxon>Burkholderiales</taxon>
        <taxon>Burkholderiaceae</taxon>
        <taxon>Pandoraea</taxon>
    </lineage>
</organism>
<feature type="region of interest" description="Disordered" evidence="1">
    <location>
        <begin position="1"/>
        <end position="35"/>
    </location>
</feature>
<sequence>MKHHHTRHSAAKRHALAAMPSSAHPTAHSSARARQPVVLDPAGDPYARVAVEAYAEACAQDQPWLAEALQRQYQLAGGTPSSAAAIWRTFHEAQQLARDGDNYDEAAWTHVALHLCGVLGAMNL</sequence>
<proteinExistence type="predicted"/>
<dbReference type="OrthoDB" id="8942950at2"/>
<dbReference type="AlphaFoldDB" id="A0A5E4ZS87"/>
<dbReference type="Proteomes" id="UP000383122">
    <property type="component" value="Unassembled WGS sequence"/>
</dbReference>
<dbReference type="RefSeq" id="WP_150737532.1">
    <property type="nucleotide sequence ID" value="NZ_CABPSP010000003.1"/>
</dbReference>